<keyword evidence="2" id="KW-1185">Reference proteome</keyword>
<gene>
    <name evidence="1" type="ORF">SAMN05421774_107199</name>
</gene>
<dbReference type="STRING" id="1086013.SAMN05421774_107199"/>
<proteinExistence type="predicted"/>
<reference evidence="1 2" key="1">
    <citation type="submission" date="2017-01" db="EMBL/GenBank/DDBJ databases">
        <authorList>
            <person name="Mah S.A."/>
            <person name="Swanson W.J."/>
            <person name="Moy G.W."/>
            <person name="Vacquier V.D."/>
        </authorList>
    </citation>
    <scope>NUCLEOTIDE SEQUENCE [LARGE SCALE GENOMIC DNA]</scope>
    <source>
        <strain evidence="1 2">DSM 26375</strain>
    </source>
</reference>
<protein>
    <recommendedName>
        <fullName evidence="3">Antitoxin ParD1/3/4</fullName>
    </recommendedName>
</protein>
<dbReference type="OrthoDB" id="7726613at2"/>
<dbReference type="EMBL" id="FTOT01000007">
    <property type="protein sequence ID" value="SIT18932.1"/>
    <property type="molecule type" value="Genomic_DNA"/>
</dbReference>
<dbReference type="RefSeq" id="WP_076533343.1">
    <property type="nucleotide sequence ID" value="NZ_BMEH01000007.1"/>
</dbReference>
<evidence type="ECO:0000313" key="1">
    <source>
        <dbReference type="EMBL" id="SIT18932.1"/>
    </source>
</evidence>
<evidence type="ECO:0008006" key="3">
    <source>
        <dbReference type="Google" id="ProtNLM"/>
    </source>
</evidence>
<organism evidence="1 2">
    <name type="scientific">Gemmobacter megaterium</name>
    <dbReference type="NCBI Taxonomy" id="1086013"/>
    <lineage>
        <taxon>Bacteria</taxon>
        <taxon>Pseudomonadati</taxon>
        <taxon>Pseudomonadota</taxon>
        <taxon>Alphaproteobacteria</taxon>
        <taxon>Rhodobacterales</taxon>
        <taxon>Paracoccaceae</taxon>
        <taxon>Gemmobacter</taxon>
    </lineage>
</organism>
<evidence type="ECO:0000313" key="2">
    <source>
        <dbReference type="Proteomes" id="UP000186141"/>
    </source>
</evidence>
<dbReference type="Proteomes" id="UP000186141">
    <property type="component" value="Unassembled WGS sequence"/>
</dbReference>
<dbReference type="AlphaFoldDB" id="A0A1N7Q7U7"/>
<accession>A0A1N7Q7U7</accession>
<sequence length="87" mass="9593">MGVHKQSVSFTESAFDHVQALVAAGEYPNVSAAVSGELARARSARLRDQALLEAEVQRRLALPPDQWQAMDSPADFTAEARDWLARR</sequence>
<name>A0A1N7Q7U7_9RHOB</name>